<name>A0A841BV95_9ACTN</name>
<keyword evidence="2" id="KW-1133">Transmembrane helix</keyword>
<sequence>MAVGLTSSEQAARPSTRAVAAADLITLAACLALVGAAAVVGVLLNRAGHPVYTMSPPIYAAWMPHADTGSVFAVAIAVLVIGVGPALARRMGWVALLGAAYLGALAWTMALAMIDGWKVGFADRLTTDSEYLHDVPRITDAGAMLRGFTDHILDFQPDSWGTHVSGHPPGITLLFVGLDRIGLGGGAWAAIVCVLVGAVAAVGVPLTVRLLDGEERARAVVPFTVLFPGAIWVGASADGLFMGVAVVGLTLLAAAATRPGRGGPVLGVAAGLVLGATLFLSYGLVLIAFPALAMVLLTRRWTLIGWALGGAAVVVAGFALAGFWWLDGYHLVVERYYQGVANERSYAYWVWANLACLVLAAGPAVIVAVRRALLPAMAWVHDHIPGWVHDRAPRRDHDRVPGRGHDRVPGQGHDRRNSSRVGPMAVWVLPVAGLVAIMAADLSGMSKAEVERIWLPFTIWLLPAVALLPSRSHRWWLTVQAVTALSVNHLLYTIW</sequence>
<evidence type="ECO:0000256" key="1">
    <source>
        <dbReference type="SAM" id="MobiDB-lite"/>
    </source>
</evidence>
<feature type="transmembrane region" description="Helical" evidence="2">
    <location>
        <begin position="303"/>
        <end position="326"/>
    </location>
</feature>
<feature type="transmembrane region" description="Helical" evidence="2">
    <location>
        <begin position="187"/>
        <end position="211"/>
    </location>
</feature>
<keyword evidence="2" id="KW-0472">Membrane</keyword>
<dbReference type="Proteomes" id="UP000587527">
    <property type="component" value="Unassembled WGS sequence"/>
</dbReference>
<feature type="transmembrane region" description="Helical" evidence="2">
    <location>
        <begin position="69"/>
        <end position="87"/>
    </location>
</feature>
<evidence type="ECO:0000313" key="3">
    <source>
        <dbReference type="EMBL" id="MBB5873017.1"/>
    </source>
</evidence>
<reference evidence="3 4" key="1">
    <citation type="submission" date="2020-08" db="EMBL/GenBank/DDBJ databases">
        <title>Sequencing the genomes of 1000 actinobacteria strains.</title>
        <authorList>
            <person name="Klenk H.-P."/>
        </authorList>
    </citation>
    <scope>NUCLEOTIDE SEQUENCE [LARGE SCALE GENOMIC DNA]</scope>
    <source>
        <strain evidence="3 4">DSM 45362</strain>
    </source>
</reference>
<organism evidence="3 4">
    <name type="scientific">Allocatelliglobosispora scoriae</name>
    <dbReference type="NCBI Taxonomy" id="643052"/>
    <lineage>
        <taxon>Bacteria</taxon>
        <taxon>Bacillati</taxon>
        <taxon>Actinomycetota</taxon>
        <taxon>Actinomycetes</taxon>
        <taxon>Micromonosporales</taxon>
        <taxon>Micromonosporaceae</taxon>
        <taxon>Allocatelliglobosispora</taxon>
    </lineage>
</organism>
<feature type="transmembrane region" description="Helical" evidence="2">
    <location>
        <begin position="421"/>
        <end position="440"/>
    </location>
</feature>
<feature type="transmembrane region" description="Helical" evidence="2">
    <location>
        <begin position="346"/>
        <end position="369"/>
    </location>
</feature>
<feature type="transmembrane region" description="Helical" evidence="2">
    <location>
        <begin position="223"/>
        <end position="256"/>
    </location>
</feature>
<feature type="transmembrane region" description="Helical" evidence="2">
    <location>
        <begin position="94"/>
        <end position="114"/>
    </location>
</feature>
<keyword evidence="4" id="KW-1185">Reference proteome</keyword>
<evidence type="ECO:0000256" key="2">
    <source>
        <dbReference type="SAM" id="Phobius"/>
    </source>
</evidence>
<dbReference type="EMBL" id="JACHMN010000003">
    <property type="protein sequence ID" value="MBB5873017.1"/>
    <property type="molecule type" value="Genomic_DNA"/>
</dbReference>
<accession>A0A841BV95</accession>
<feature type="transmembrane region" description="Helical" evidence="2">
    <location>
        <begin position="452"/>
        <end position="468"/>
    </location>
</feature>
<feature type="region of interest" description="Disordered" evidence="1">
    <location>
        <begin position="392"/>
        <end position="419"/>
    </location>
</feature>
<feature type="transmembrane region" description="Helical" evidence="2">
    <location>
        <begin position="21"/>
        <end position="44"/>
    </location>
</feature>
<dbReference type="RefSeq" id="WP_312875465.1">
    <property type="nucleotide sequence ID" value="NZ_JACHMN010000003.1"/>
</dbReference>
<gene>
    <name evidence="3" type="ORF">F4553_006451</name>
</gene>
<keyword evidence="2" id="KW-0812">Transmembrane</keyword>
<comment type="caution">
    <text evidence="3">The sequence shown here is derived from an EMBL/GenBank/DDBJ whole genome shotgun (WGS) entry which is preliminary data.</text>
</comment>
<dbReference type="AlphaFoldDB" id="A0A841BV95"/>
<proteinExistence type="predicted"/>
<feature type="transmembrane region" description="Helical" evidence="2">
    <location>
        <begin position="268"/>
        <end position="296"/>
    </location>
</feature>
<evidence type="ECO:0000313" key="4">
    <source>
        <dbReference type="Proteomes" id="UP000587527"/>
    </source>
</evidence>
<feature type="compositionally biased region" description="Basic and acidic residues" evidence="1">
    <location>
        <begin position="392"/>
        <end position="417"/>
    </location>
</feature>
<protein>
    <submittedName>
        <fullName evidence="3">MFS family permease</fullName>
    </submittedName>
</protein>